<keyword evidence="1" id="KW-0326">Glycosidase</keyword>
<reference evidence="5" key="1">
    <citation type="submission" date="2014-12" db="EMBL/GenBank/DDBJ databases">
        <title>Genome sequence of Clostridium beijerinckii strain 59B.</title>
        <authorList>
            <person name="Little G.T."/>
            <person name="Minton N.P."/>
        </authorList>
    </citation>
    <scope>NUCLEOTIDE SEQUENCE [LARGE SCALE GENOMIC DNA]</scope>
    <source>
        <strain evidence="5">59B</strain>
    </source>
</reference>
<proteinExistence type="predicted"/>
<evidence type="ECO:0000256" key="1">
    <source>
        <dbReference type="ARBA" id="ARBA00023295"/>
    </source>
</evidence>
<dbReference type="InterPro" id="IPR059186">
    <property type="entry name" value="SACTE_4363"/>
</dbReference>
<feature type="domain" description="F5/8 type C" evidence="3">
    <location>
        <begin position="41"/>
        <end position="183"/>
    </location>
</feature>
<dbReference type="InterPro" id="IPR008979">
    <property type="entry name" value="Galactose-bd-like_sf"/>
</dbReference>
<evidence type="ECO:0000256" key="2">
    <source>
        <dbReference type="SAM" id="SignalP"/>
    </source>
</evidence>
<gene>
    <name evidence="4" type="ORF">LF65_02806</name>
</gene>
<sequence>MIRRNKRILSLTLSMAVFTTMFMSTSFITKAETVSLGANSEITSNASTESTAVATNIALNKPSTASSVTGGNTASLAVDGNAGTRWESAQGSDPQWISIDLGGSYNISGVKLNWETAAAKDYKIQVSTDNKNWIDAYTKTGGTGGVENIAFNSTATGRYIRMLGTTRTTQYGYSLWEFEVYGIPDGNTVNNVDLGPNVKIFDPSMPSSDIQNTVDSVFSKMETNQFGNERYAFLFKPGSYNVNVNVGFFTSVLGLGKTPDAVNITGAVRCEADWMGGNATCNFWRSVENVAVTPTYSSNNLAPAGTLTWAVSQAAPMRRVHIKGGLSLWDPLGTNYDGAWSSGGFIADSKIDNSITSGSQQQFFTRNSQMGSWNGANWNMVFVGNNGAPTDDNAYPSTPDTVVSQTPAIREKPFLYIDDSGNYQVFIPDLRKNSQGITWTNGLGQGTSLSIDQFYIAKPDTSTAESINAALSQGKNIIFTPGVYHLSDAINVTKSNTVILGLGLATLIPDNGTAAMNISDVDGVKVSGVLFDAGAKNSPVLLKVGQDGSSADHSANPTSLSDLFFRIGGAAVGNADTSLKINSNNVIGDDFWVWRADHGTGVGWTVNNAKNGVIVNGNNVTLYGLFVEHFKEYQTIWNGNGGKVYFYQSELPYDVPNQASWMSNNGTQNGYASYKVADSVTSHQLFGSGIYSYFRDSVVSENNGIEVPNASGVKVHHACSVYLSGNGEITHVVNNTGNTAKSGDMKQSVTDYPNS</sequence>
<dbReference type="Proteomes" id="UP000031866">
    <property type="component" value="Chromosome"/>
</dbReference>
<dbReference type="RefSeq" id="WP_041896799.1">
    <property type="nucleotide sequence ID" value="NZ_CP010086.2"/>
</dbReference>
<dbReference type="Gene3D" id="2.60.120.260">
    <property type="entry name" value="Galactose-binding domain-like"/>
    <property type="match status" value="1"/>
</dbReference>
<dbReference type="SUPFAM" id="SSF51126">
    <property type="entry name" value="Pectin lyase-like"/>
    <property type="match status" value="1"/>
</dbReference>
<dbReference type="STRING" id="1520.LF65_02806"/>
<feature type="chain" id="PRO_5002119628" evidence="2">
    <location>
        <begin position="32"/>
        <end position="755"/>
    </location>
</feature>
<accession>A0A0B5QAX8</accession>
<dbReference type="PROSITE" id="PS50022">
    <property type="entry name" value="FA58C_3"/>
    <property type="match status" value="1"/>
</dbReference>
<dbReference type="InterPro" id="IPR011050">
    <property type="entry name" value="Pectin_lyase_fold/virulence"/>
</dbReference>
<feature type="signal peptide" evidence="2">
    <location>
        <begin position="1"/>
        <end position="31"/>
    </location>
</feature>
<evidence type="ECO:0000259" key="3">
    <source>
        <dbReference type="PROSITE" id="PS50022"/>
    </source>
</evidence>
<name>A0A0B5QAX8_CLOBE</name>
<dbReference type="OrthoDB" id="220114at2"/>
<evidence type="ECO:0000313" key="5">
    <source>
        <dbReference type="Proteomes" id="UP000031866"/>
    </source>
</evidence>
<protein>
    <submittedName>
        <fullName evidence="4">Sialidase</fullName>
    </submittedName>
</protein>
<organism evidence="4 5">
    <name type="scientific">Clostridium beijerinckii</name>
    <name type="common">Clostridium MP</name>
    <dbReference type="NCBI Taxonomy" id="1520"/>
    <lineage>
        <taxon>Bacteria</taxon>
        <taxon>Bacillati</taxon>
        <taxon>Bacillota</taxon>
        <taxon>Clostridia</taxon>
        <taxon>Eubacteriales</taxon>
        <taxon>Clostridiaceae</taxon>
        <taxon>Clostridium</taxon>
    </lineage>
</organism>
<dbReference type="Pfam" id="PF00754">
    <property type="entry name" value="F5_F8_type_C"/>
    <property type="match status" value="1"/>
</dbReference>
<keyword evidence="1" id="KW-0378">Hydrolase</keyword>
<dbReference type="EMBL" id="CP010086">
    <property type="protein sequence ID" value="AJG99379.1"/>
    <property type="molecule type" value="Genomic_DNA"/>
</dbReference>
<dbReference type="SUPFAM" id="SSF49785">
    <property type="entry name" value="Galactose-binding domain-like"/>
    <property type="match status" value="1"/>
</dbReference>
<dbReference type="GO" id="GO:0016798">
    <property type="term" value="F:hydrolase activity, acting on glycosyl bonds"/>
    <property type="evidence" value="ECO:0007669"/>
    <property type="project" value="UniProtKB-KW"/>
</dbReference>
<keyword evidence="2" id="KW-0732">Signal</keyword>
<dbReference type="KEGG" id="cbei:LF65_02806"/>
<evidence type="ECO:0000313" key="4">
    <source>
        <dbReference type="EMBL" id="AJG99379.1"/>
    </source>
</evidence>
<dbReference type="AlphaFoldDB" id="A0A0B5QAX8"/>
<dbReference type="CDD" id="cd23669">
    <property type="entry name" value="GH55_SacteLam55A-like"/>
    <property type="match status" value="1"/>
</dbReference>
<dbReference type="SMART" id="SM00231">
    <property type="entry name" value="FA58C"/>
    <property type="match status" value="1"/>
</dbReference>
<dbReference type="InterPro" id="IPR000421">
    <property type="entry name" value="FA58C"/>
</dbReference>